<reference evidence="2 3" key="1">
    <citation type="submission" date="2018-11" db="EMBL/GenBank/DDBJ databases">
        <title>Genomic Encyclopedia of Type Strains, Phase IV (KMG-IV): sequencing the most valuable type-strain genomes for metagenomic binning, comparative biology and taxonomic classification.</title>
        <authorList>
            <person name="Goeker M."/>
        </authorList>
    </citation>
    <scope>NUCLEOTIDE SEQUENCE [LARGE SCALE GENOMIC DNA]</scope>
    <source>
        <strain evidence="2 3">DSM 21945</strain>
    </source>
</reference>
<protein>
    <recommendedName>
        <fullName evidence="1">DSBA-like thioredoxin domain-containing protein</fullName>
    </recommendedName>
</protein>
<feature type="domain" description="DSBA-like thioredoxin" evidence="1">
    <location>
        <begin position="10"/>
        <end position="189"/>
    </location>
</feature>
<organism evidence="2 3">
    <name type="scientific">Gallaecimonas pentaromativorans</name>
    <dbReference type="NCBI Taxonomy" id="584787"/>
    <lineage>
        <taxon>Bacteria</taxon>
        <taxon>Pseudomonadati</taxon>
        <taxon>Pseudomonadota</taxon>
        <taxon>Gammaproteobacteria</taxon>
        <taxon>Enterobacterales</taxon>
        <taxon>Gallaecimonadaceae</taxon>
        <taxon>Gallaecimonas</taxon>
    </lineage>
</organism>
<dbReference type="InterPro" id="IPR001853">
    <property type="entry name" value="DSBA-like_thioredoxin_dom"/>
</dbReference>
<comment type="caution">
    <text evidence="2">The sequence shown here is derived from an EMBL/GenBank/DDBJ whole genome shotgun (WGS) entry which is preliminary data.</text>
</comment>
<dbReference type="AlphaFoldDB" id="A0A3N1PPD8"/>
<accession>A0A3N1PPD8</accession>
<dbReference type="PANTHER" id="PTHR13887:SF51">
    <property type="entry name" value="DSBA FAMILY PROTEIN"/>
    <property type="match status" value="1"/>
</dbReference>
<evidence type="ECO:0000313" key="3">
    <source>
        <dbReference type="Proteomes" id="UP000268033"/>
    </source>
</evidence>
<evidence type="ECO:0000259" key="1">
    <source>
        <dbReference type="Pfam" id="PF01323"/>
    </source>
</evidence>
<dbReference type="CDD" id="cd03025">
    <property type="entry name" value="DsbA_FrnE_like"/>
    <property type="match status" value="1"/>
</dbReference>
<keyword evidence="3" id="KW-1185">Reference proteome</keyword>
<dbReference type="Pfam" id="PF01323">
    <property type="entry name" value="DSBA"/>
    <property type="match status" value="1"/>
</dbReference>
<name>A0A3N1PPD8_9GAMM</name>
<gene>
    <name evidence="2" type="ORF">EDC28_102439</name>
</gene>
<dbReference type="Gene3D" id="3.40.30.10">
    <property type="entry name" value="Glutaredoxin"/>
    <property type="match status" value="1"/>
</dbReference>
<sequence length="216" mass="23530">MNTATLHYLYDPFCGWCYGAAPMVSAASEIEGLAINAHGYGLVSGPDSKLTSPQWRDFVRPHEERITAYSKQIFSPAYLQNVLESTEVRLDSDPPIAAMMAAEALGGLGVAMLKRLQLAYYQQGRPIAEFDELLKEATALGLDQGAFEAAYSQALGQVDSHINDTRAMVGQLGLRGVPGFALEQDGQWQVFPFGHYLSRPALFKADLQKALQGSAE</sequence>
<proteinExistence type="predicted"/>
<dbReference type="Proteomes" id="UP000268033">
    <property type="component" value="Unassembled WGS sequence"/>
</dbReference>
<evidence type="ECO:0000313" key="2">
    <source>
        <dbReference type="EMBL" id="ROQ30049.1"/>
    </source>
</evidence>
<dbReference type="InterPro" id="IPR036249">
    <property type="entry name" value="Thioredoxin-like_sf"/>
</dbReference>
<dbReference type="GO" id="GO:0016491">
    <property type="term" value="F:oxidoreductase activity"/>
    <property type="evidence" value="ECO:0007669"/>
    <property type="project" value="InterPro"/>
</dbReference>
<dbReference type="RefSeq" id="WP_123420860.1">
    <property type="nucleotide sequence ID" value="NZ_RJUL01000002.1"/>
</dbReference>
<dbReference type="STRING" id="584787.GCA_001247655_00546"/>
<dbReference type="PANTHER" id="PTHR13887">
    <property type="entry name" value="GLUTATHIONE S-TRANSFERASE KAPPA"/>
    <property type="match status" value="1"/>
</dbReference>
<dbReference type="SUPFAM" id="SSF52833">
    <property type="entry name" value="Thioredoxin-like"/>
    <property type="match status" value="1"/>
</dbReference>
<dbReference type="EMBL" id="RJUL01000002">
    <property type="protein sequence ID" value="ROQ30049.1"/>
    <property type="molecule type" value="Genomic_DNA"/>
</dbReference>